<dbReference type="SUPFAM" id="SSF49899">
    <property type="entry name" value="Concanavalin A-like lectins/glucanases"/>
    <property type="match status" value="1"/>
</dbReference>
<dbReference type="PROSITE" id="PS50089">
    <property type="entry name" value="ZF_RING_2"/>
    <property type="match status" value="1"/>
</dbReference>
<organism evidence="9 10">
    <name type="scientific">Kryptolebias marmoratus</name>
    <name type="common">Mangrove killifish</name>
    <name type="synonym">Rivulus marmoratus</name>
    <dbReference type="NCBI Taxonomy" id="37003"/>
    <lineage>
        <taxon>Eukaryota</taxon>
        <taxon>Metazoa</taxon>
        <taxon>Chordata</taxon>
        <taxon>Craniata</taxon>
        <taxon>Vertebrata</taxon>
        <taxon>Euteleostomi</taxon>
        <taxon>Actinopterygii</taxon>
        <taxon>Neopterygii</taxon>
        <taxon>Teleostei</taxon>
        <taxon>Neoteleostei</taxon>
        <taxon>Acanthomorphata</taxon>
        <taxon>Ovalentaria</taxon>
        <taxon>Atherinomorphae</taxon>
        <taxon>Cyprinodontiformes</taxon>
        <taxon>Rivulidae</taxon>
        <taxon>Kryptolebias</taxon>
    </lineage>
</organism>
<dbReference type="InterPro" id="IPR000315">
    <property type="entry name" value="Znf_B-box"/>
</dbReference>
<dbReference type="Pfam" id="PF00643">
    <property type="entry name" value="zf-B_box"/>
    <property type="match status" value="1"/>
</dbReference>
<dbReference type="SUPFAM" id="SSF57845">
    <property type="entry name" value="B-box zinc-binding domain"/>
    <property type="match status" value="1"/>
</dbReference>
<evidence type="ECO:0000256" key="5">
    <source>
        <dbReference type="SAM" id="Coils"/>
    </source>
</evidence>
<keyword evidence="10" id="KW-1185">Reference proteome</keyword>
<dbReference type="SMART" id="SM00336">
    <property type="entry name" value="BBOX"/>
    <property type="match status" value="1"/>
</dbReference>
<dbReference type="Ensembl" id="ENSKMAT00000025488.1">
    <property type="protein sequence ID" value="ENSKMAP00000025168.1"/>
    <property type="gene ID" value="ENSKMAG00000018661.1"/>
</dbReference>
<dbReference type="InterPro" id="IPR006574">
    <property type="entry name" value="PRY"/>
</dbReference>
<dbReference type="InterPro" id="IPR001870">
    <property type="entry name" value="B30.2/SPRY"/>
</dbReference>
<dbReference type="Pfam" id="PF13445">
    <property type="entry name" value="zf-RING_UBOX"/>
    <property type="match status" value="1"/>
</dbReference>
<proteinExistence type="predicted"/>
<dbReference type="InterPro" id="IPR013320">
    <property type="entry name" value="ConA-like_dom_sf"/>
</dbReference>
<dbReference type="Gene3D" id="3.30.40.10">
    <property type="entry name" value="Zinc/RING finger domain, C3HC4 (zinc finger)"/>
    <property type="match status" value="1"/>
</dbReference>
<feature type="domain" description="RING-type" evidence="6">
    <location>
        <begin position="11"/>
        <end position="51"/>
    </location>
</feature>
<dbReference type="SUPFAM" id="SSF57850">
    <property type="entry name" value="RING/U-box"/>
    <property type="match status" value="1"/>
</dbReference>
<dbReference type="PANTHER" id="PTHR24103">
    <property type="entry name" value="E3 UBIQUITIN-PROTEIN LIGASE TRIM"/>
    <property type="match status" value="1"/>
</dbReference>
<feature type="coiled-coil region" evidence="5">
    <location>
        <begin position="197"/>
        <end position="231"/>
    </location>
</feature>
<dbReference type="Proteomes" id="UP000264800">
    <property type="component" value="Unplaced"/>
</dbReference>
<sequence length="480" mass="55560">MSSQSEKDLSCSICQDIFNNPVILSCSHSFCKDCLQRWWSEKQVHLCPLCKELSSSNDPPCNLALKNLCETFLLERKQRTSTESEDLCSLHSKKLRLFCLNHQQPVCLICRDSKAHNNHSFRPIDEAVQDQKQDLLKFMKPLQEKVKLFKQVKEGFDDTAEHIRIQAQRTEKRIKEEFKAFHQFLQEEEEARISALREEEKLKSLAMKEKIEALNRQITIMTGTIKQTEESLRAADILFLTNYKSAKIRVQQRLLLGHPQMVLEALIEVPKHLGNLSYNIWSKMKKMKELVSYSPVVLDPNTAHPNIILSGDLTDVRLGQKQNLPENPERFDQHLCVLGSEGFNSGTHSWDVEVRSDRYWGVGVVKESVLKKGHIQTGYWELALLEGKFTAKAPPLPDKVLQVTNLQRVRVQLDWNKGRLFFFDLDSKRLIHTFKQTFTEKMIPYFGLHGDQSLKILPMNISVTEQVNKRALQYILLSFV</sequence>
<dbReference type="PROSITE" id="PS50119">
    <property type="entry name" value="ZF_BBOX"/>
    <property type="match status" value="1"/>
</dbReference>
<dbReference type="InterPro" id="IPR043136">
    <property type="entry name" value="B30.2/SPRY_sf"/>
</dbReference>
<reference evidence="9" key="1">
    <citation type="submission" date="2025-08" db="UniProtKB">
        <authorList>
            <consortium name="Ensembl"/>
        </authorList>
    </citation>
    <scope>IDENTIFICATION</scope>
</reference>
<dbReference type="SMART" id="SM00184">
    <property type="entry name" value="RING"/>
    <property type="match status" value="1"/>
</dbReference>
<dbReference type="InterPro" id="IPR003879">
    <property type="entry name" value="Butyrophylin_SPRY"/>
</dbReference>
<keyword evidence="5" id="KW-0175">Coiled coil</keyword>
<feature type="domain" description="B30.2/SPRY" evidence="8">
    <location>
        <begin position="276"/>
        <end position="466"/>
    </location>
</feature>
<dbReference type="Pfam" id="PF13765">
    <property type="entry name" value="PRY"/>
    <property type="match status" value="1"/>
</dbReference>
<dbReference type="InterPro" id="IPR017907">
    <property type="entry name" value="Znf_RING_CS"/>
</dbReference>
<evidence type="ECO:0000256" key="3">
    <source>
        <dbReference type="ARBA" id="ARBA00022833"/>
    </source>
</evidence>
<dbReference type="CDD" id="cd12893">
    <property type="entry name" value="SPRY_PRY_TRIM35"/>
    <property type="match status" value="1"/>
</dbReference>
<dbReference type="InterPro" id="IPR001841">
    <property type="entry name" value="Znf_RING"/>
</dbReference>
<dbReference type="OMA" id="AFYTEWQ"/>
<evidence type="ECO:0000259" key="7">
    <source>
        <dbReference type="PROSITE" id="PS50119"/>
    </source>
</evidence>
<dbReference type="SMART" id="SM00589">
    <property type="entry name" value="PRY"/>
    <property type="match status" value="1"/>
</dbReference>
<evidence type="ECO:0000256" key="4">
    <source>
        <dbReference type="PROSITE-ProRule" id="PRU00024"/>
    </source>
</evidence>
<evidence type="ECO:0000259" key="8">
    <source>
        <dbReference type="PROSITE" id="PS50188"/>
    </source>
</evidence>
<dbReference type="InterPro" id="IPR003877">
    <property type="entry name" value="SPRY_dom"/>
</dbReference>
<dbReference type="Pfam" id="PF00622">
    <property type="entry name" value="SPRY"/>
    <property type="match status" value="1"/>
</dbReference>
<keyword evidence="1" id="KW-0479">Metal-binding</keyword>
<dbReference type="PROSITE" id="PS50188">
    <property type="entry name" value="B302_SPRY"/>
    <property type="match status" value="1"/>
</dbReference>
<dbReference type="GeneTree" id="ENSGT00970000193381"/>
<dbReference type="Gene3D" id="2.60.120.920">
    <property type="match status" value="1"/>
</dbReference>
<protein>
    <submittedName>
        <fullName evidence="9">Zinc-binding protein A33-like</fullName>
    </submittedName>
</protein>
<evidence type="ECO:0000259" key="6">
    <source>
        <dbReference type="PROSITE" id="PS50089"/>
    </source>
</evidence>
<feature type="domain" description="B box-type" evidence="7">
    <location>
        <begin position="83"/>
        <end position="124"/>
    </location>
</feature>
<dbReference type="PROSITE" id="PS00518">
    <property type="entry name" value="ZF_RING_1"/>
    <property type="match status" value="1"/>
</dbReference>
<dbReference type="InterPro" id="IPR027370">
    <property type="entry name" value="Znf-RING_euk"/>
</dbReference>
<dbReference type="InterPro" id="IPR013083">
    <property type="entry name" value="Znf_RING/FYVE/PHD"/>
</dbReference>
<dbReference type="GO" id="GO:0008270">
    <property type="term" value="F:zinc ion binding"/>
    <property type="evidence" value="ECO:0007669"/>
    <property type="project" value="UniProtKB-KW"/>
</dbReference>
<keyword evidence="3" id="KW-0862">Zinc</keyword>
<dbReference type="Gene3D" id="3.30.160.60">
    <property type="entry name" value="Classic Zinc Finger"/>
    <property type="match status" value="1"/>
</dbReference>
<name>A0A3Q3B6F5_KRYMA</name>
<evidence type="ECO:0000256" key="1">
    <source>
        <dbReference type="ARBA" id="ARBA00022723"/>
    </source>
</evidence>
<evidence type="ECO:0000313" key="10">
    <source>
        <dbReference type="Proteomes" id="UP000264800"/>
    </source>
</evidence>
<reference evidence="9" key="2">
    <citation type="submission" date="2025-09" db="UniProtKB">
        <authorList>
            <consortium name="Ensembl"/>
        </authorList>
    </citation>
    <scope>IDENTIFICATION</scope>
</reference>
<evidence type="ECO:0000256" key="2">
    <source>
        <dbReference type="ARBA" id="ARBA00022771"/>
    </source>
</evidence>
<dbReference type="InterPro" id="IPR050143">
    <property type="entry name" value="TRIM/RBCC"/>
</dbReference>
<accession>A0A3Q3B6F5</accession>
<dbReference type="PRINTS" id="PR01407">
    <property type="entry name" value="BUTYPHLNCDUF"/>
</dbReference>
<evidence type="ECO:0000313" key="9">
    <source>
        <dbReference type="Ensembl" id="ENSKMAP00000025168.1"/>
    </source>
</evidence>
<dbReference type="AlphaFoldDB" id="A0A3Q3B6F5"/>
<keyword evidence="2 4" id="KW-0863">Zinc-finger</keyword>